<sequence>MLIRREQPADRTEILALIGSAFKSEARDGELPVEVPLTEALFASADYIPELSLVAEATAMGTHAAQAGRLLGHVICTRGWIETQPALGLGPLAVLPEFQKSGVGSALMYAVLGAADAMGEGAVVLLGHRDYYPRFGFRPAGQLGIEPPVPEWEDHFQVRTLREYSPDLRGAFHYSQPFNELS</sequence>
<dbReference type="CDD" id="cd04301">
    <property type="entry name" value="NAT_SF"/>
    <property type="match status" value="1"/>
</dbReference>
<dbReference type="PROSITE" id="PS51186">
    <property type="entry name" value="GNAT"/>
    <property type="match status" value="1"/>
</dbReference>
<feature type="domain" description="N-acetyltransferase" evidence="1">
    <location>
        <begin position="1"/>
        <end position="179"/>
    </location>
</feature>
<accession>A0ABY8QXF3</accession>
<evidence type="ECO:0000313" key="3">
    <source>
        <dbReference type="Proteomes" id="UP001209083"/>
    </source>
</evidence>
<name>A0ABY8QXF3_9MICO</name>
<evidence type="ECO:0000313" key="2">
    <source>
        <dbReference type="EMBL" id="WGW13608.1"/>
    </source>
</evidence>
<keyword evidence="2" id="KW-0808">Transferase</keyword>
<dbReference type="Gene3D" id="3.40.630.30">
    <property type="match status" value="1"/>
</dbReference>
<reference evidence="2 3" key="1">
    <citation type="submission" date="2023-05" db="EMBL/GenBank/DDBJ databases">
        <title>Lithophilousrod everest ZFBP1038 complete genpme.</title>
        <authorList>
            <person name="Tian M."/>
        </authorList>
    </citation>
    <scope>NUCLEOTIDE SEQUENCE [LARGE SCALE GENOMIC DNA]</scope>
    <source>
        <strain evidence="2 3">ZFBP1038</strain>
    </source>
</reference>
<dbReference type="RefSeq" id="WP_349640431.1">
    <property type="nucleotide sequence ID" value="NZ_CP090958.1"/>
</dbReference>
<organism evidence="2 3">
    <name type="scientific">Saxibacter everestensis</name>
    <dbReference type="NCBI Taxonomy" id="2909229"/>
    <lineage>
        <taxon>Bacteria</taxon>
        <taxon>Bacillati</taxon>
        <taxon>Actinomycetota</taxon>
        <taxon>Actinomycetes</taxon>
        <taxon>Micrococcales</taxon>
        <taxon>Brevibacteriaceae</taxon>
        <taxon>Saxibacter</taxon>
    </lineage>
</organism>
<dbReference type="Proteomes" id="UP001209083">
    <property type="component" value="Chromosome"/>
</dbReference>
<dbReference type="EC" id="2.3.1.-" evidence="2"/>
<keyword evidence="2" id="KW-0012">Acyltransferase</keyword>
<dbReference type="EMBL" id="CP090958">
    <property type="protein sequence ID" value="WGW13608.1"/>
    <property type="molecule type" value="Genomic_DNA"/>
</dbReference>
<keyword evidence="3" id="KW-1185">Reference proteome</keyword>
<dbReference type="GO" id="GO:0016746">
    <property type="term" value="F:acyltransferase activity"/>
    <property type="evidence" value="ECO:0007669"/>
    <property type="project" value="UniProtKB-KW"/>
</dbReference>
<proteinExistence type="predicted"/>
<evidence type="ECO:0000259" key="1">
    <source>
        <dbReference type="PROSITE" id="PS51186"/>
    </source>
</evidence>
<dbReference type="InterPro" id="IPR000182">
    <property type="entry name" value="GNAT_dom"/>
</dbReference>
<dbReference type="SUPFAM" id="SSF55729">
    <property type="entry name" value="Acyl-CoA N-acyltransferases (Nat)"/>
    <property type="match status" value="1"/>
</dbReference>
<gene>
    <name evidence="2" type="ORF">LWF01_07580</name>
</gene>
<dbReference type="Pfam" id="PF13508">
    <property type="entry name" value="Acetyltransf_7"/>
    <property type="match status" value="1"/>
</dbReference>
<protein>
    <submittedName>
        <fullName evidence="2">N-acetyltransferase</fullName>
        <ecNumber evidence="2">2.3.1.-</ecNumber>
    </submittedName>
</protein>
<dbReference type="InterPro" id="IPR016181">
    <property type="entry name" value="Acyl_CoA_acyltransferase"/>
</dbReference>